<evidence type="ECO:0000313" key="2">
    <source>
        <dbReference type="Proteomes" id="UP000053097"/>
    </source>
</evidence>
<reference evidence="1 2" key="1">
    <citation type="journal article" date="2014" name="Curr. Biol.">
        <title>The genome of the clonal raider ant Cerapachys biroi.</title>
        <authorList>
            <person name="Oxley P.R."/>
            <person name="Ji L."/>
            <person name="Fetter-Pruneda I."/>
            <person name="McKenzie S.K."/>
            <person name="Li C."/>
            <person name="Hu H."/>
            <person name="Zhang G."/>
            <person name="Kronauer D.J."/>
        </authorList>
    </citation>
    <scope>NUCLEOTIDE SEQUENCE [LARGE SCALE GENOMIC DNA]</scope>
</reference>
<gene>
    <name evidence="1" type="ORF">X777_12288</name>
</gene>
<dbReference type="InterPro" id="IPR035901">
    <property type="entry name" value="GIY-YIG_endonuc_sf"/>
</dbReference>
<sequence>VNKLLQCNVVYRISCADCDASYVGQTKRRLNTQITEHRNDIKKRTGSPSVISERRVNFDHEFKWDEVQIVDKEG</sequence>
<name>A0A026W378_OOCBI</name>
<dbReference type="AlphaFoldDB" id="A0A026W378"/>
<protein>
    <recommendedName>
        <fullName evidence="3">GIY-YIG domain-containing protein</fullName>
    </recommendedName>
</protein>
<accession>A0A026W378</accession>
<dbReference type="CDD" id="cd10442">
    <property type="entry name" value="GIY-YIG_PLEs"/>
    <property type="match status" value="1"/>
</dbReference>
<dbReference type="EMBL" id="KK107512">
    <property type="protein sequence ID" value="EZA49494.1"/>
    <property type="molecule type" value="Genomic_DNA"/>
</dbReference>
<dbReference type="Gene3D" id="3.40.1440.10">
    <property type="entry name" value="GIY-YIG endonuclease"/>
    <property type="match status" value="1"/>
</dbReference>
<keyword evidence="2" id="KW-1185">Reference proteome</keyword>
<dbReference type="Proteomes" id="UP000053097">
    <property type="component" value="Unassembled WGS sequence"/>
</dbReference>
<evidence type="ECO:0000313" key="1">
    <source>
        <dbReference type="EMBL" id="EZA49494.1"/>
    </source>
</evidence>
<evidence type="ECO:0008006" key="3">
    <source>
        <dbReference type="Google" id="ProtNLM"/>
    </source>
</evidence>
<organism evidence="1 2">
    <name type="scientific">Ooceraea biroi</name>
    <name type="common">Clonal raider ant</name>
    <name type="synonym">Cerapachys biroi</name>
    <dbReference type="NCBI Taxonomy" id="2015173"/>
    <lineage>
        <taxon>Eukaryota</taxon>
        <taxon>Metazoa</taxon>
        <taxon>Ecdysozoa</taxon>
        <taxon>Arthropoda</taxon>
        <taxon>Hexapoda</taxon>
        <taxon>Insecta</taxon>
        <taxon>Pterygota</taxon>
        <taxon>Neoptera</taxon>
        <taxon>Endopterygota</taxon>
        <taxon>Hymenoptera</taxon>
        <taxon>Apocrita</taxon>
        <taxon>Aculeata</taxon>
        <taxon>Formicoidea</taxon>
        <taxon>Formicidae</taxon>
        <taxon>Dorylinae</taxon>
        <taxon>Ooceraea</taxon>
    </lineage>
</organism>
<feature type="non-terminal residue" evidence="1">
    <location>
        <position position="1"/>
    </location>
</feature>
<proteinExistence type="predicted"/>